<reference evidence="1" key="1">
    <citation type="submission" date="2023-07" db="EMBL/GenBank/DDBJ databases">
        <title>A chromosome-level genome assembly of Lolium multiflorum.</title>
        <authorList>
            <person name="Chen Y."/>
            <person name="Copetti D."/>
            <person name="Kolliker R."/>
            <person name="Studer B."/>
        </authorList>
    </citation>
    <scope>NUCLEOTIDE SEQUENCE</scope>
    <source>
        <strain evidence="1">02402/16</strain>
        <tissue evidence="1">Leaf</tissue>
    </source>
</reference>
<protein>
    <submittedName>
        <fullName evidence="1">Uncharacterized protein</fullName>
    </submittedName>
</protein>
<dbReference type="AlphaFoldDB" id="A0AAD8S0Z6"/>
<name>A0AAD8S0Z6_LOLMU</name>
<proteinExistence type="predicted"/>
<dbReference type="EMBL" id="JAUUTY010000004">
    <property type="protein sequence ID" value="KAK1643269.1"/>
    <property type="molecule type" value="Genomic_DNA"/>
</dbReference>
<accession>A0AAD8S0Z6</accession>
<evidence type="ECO:0000313" key="2">
    <source>
        <dbReference type="Proteomes" id="UP001231189"/>
    </source>
</evidence>
<comment type="caution">
    <text evidence="1">The sequence shown here is derived from an EMBL/GenBank/DDBJ whole genome shotgun (WGS) entry which is preliminary data.</text>
</comment>
<organism evidence="1 2">
    <name type="scientific">Lolium multiflorum</name>
    <name type="common">Italian ryegrass</name>
    <name type="synonym">Lolium perenne subsp. multiflorum</name>
    <dbReference type="NCBI Taxonomy" id="4521"/>
    <lineage>
        <taxon>Eukaryota</taxon>
        <taxon>Viridiplantae</taxon>
        <taxon>Streptophyta</taxon>
        <taxon>Embryophyta</taxon>
        <taxon>Tracheophyta</taxon>
        <taxon>Spermatophyta</taxon>
        <taxon>Magnoliopsida</taxon>
        <taxon>Liliopsida</taxon>
        <taxon>Poales</taxon>
        <taxon>Poaceae</taxon>
        <taxon>BOP clade</taxon>
        <taxon>Pooideae</taxon>
        <taxon>Poodae</taxon>
        <taxon>Poeae</taxon>
        <taxon>Poeae Chloroplast Group 2 (Poeae type)</taxon>
        <taxon>Loliodinae</taxon>
        <taxon>Loliinae</taxon>
        <taxon>Lolium</taxon>
    </lineage>
</organism>
<evidence type="ECO:0000313" key="1">
    <source>
        <dbReference type="EMBL" id="KAK1643269.1"/>
    </source>
</evidence>
<keyword evidence="2" id="KW-1185">Reference proteome</keyword>
<dbReference type="Proteomes" id="UP001231189">
    <property type="component" value="Unassembled WGS sequence"/>
</dbReference>
<sequence length="94" mass="10623">MATHSGIQRVPEKLAEFVAGKEPDALSLWEASCGFCRWPVDVLFDGRGMTYLHDLQAGCVLNFCYQGSEEMSVKVFNDTSCRRHYHSDDDEDDS</sequence>
<gene>
    <name evidence="1" type="ORF">QYE76_061074</name>
</gene>